<dbReference type="InterPro" id="IPR020845">
    <property type="entry name" value="AMP-binding_CS"/>
</dbReference>
<feature type="domain" description="AMP-dependent synthetase/ligase" evidence="3">
    <location>
        <begin position="20"/>
        <end position="399"/>
    </location>
</feature>
<dbReference type="Pfam" id="PF00501">
    <property type="entry name" value="AMP-binding"/>
    <property type="match status" value="1"/>
</dbReference>
<dbReference type="NCBIfam" id="NF004837">
    <property type="entry name" value="PRK06187.1"/>
    <property type="match status" value="1"/>
</dbReference>
<evidence type="ECO:0000256" key="2">
    <source>
        <dbReference type="ARBA" id="ARBA00022598"/>
    </source>
</evidence>
<dbReference type="GO" id="GO:0016878">
    <property type="term" value="F:acid-thiol ligase activity"/>
    <property type="evidence" value="ECO:0007669"/>
    <property type="project" value="UniProtKB-ARBA"/>
</dbReference>
<dbReference type="EMBL" id="JACPUR010000028">
    <property type="protein sequence ID" value="MBI3128362.1"/>
    <property type="molecule type" value="Genomic_DNA"/>
</dbReference>
<dbReference type="InterPro" id="IPR045851">
    <property type="entry name" value="AMP-bd_C_sf"/>
</dbReference>
<dbReference type="FunFam" id="3.30.300.30:FF:000008">
    <property type="entry name" value="2,3-dihydroxybenzoate-AMP ligase"/>
    <property type="match status" value="1"/>
</dbReference>
<feature type="domain" description="AMP-binding enzyme C-terminal" evidence="4">
    <location>
        <begin position="449"/>
        <end position="524"/>
    </location>
</feature>
<proteinExistence type="inferred from homology"/>
<evidence type="ECO:0000313" key="5">
    <source>
        <dbReference type="EMBL" id="MBI3128362.1"/>
    </source>
</evidence>
<dbReference type="Proteomes" id="UP000782312">
    <property type="component" value="Unassembled WGS sequence"/>
</dbReference>
<dbReference type="SUPFAM" id="SSF56801">
    <property type="entry name" value="Acetyl-CoA synthetase-like"/>
    <property type="match status" value="1"/>
</dbReference>
<evidence type="ECO:0000259" key="4">
    <source>
        <dbReference type="Pfam" id="PF13193"/>
    </source>
</evidence>
<dbReference type="AlphaFoldDB" id="A0A932HZW0"/>
<dbReference type="PANTHER" id="PTHR43767:SF1">
    <property type="entry name" value="NONRIBOSOMAL PEPTIDE SYNTHASE PES1 (EUROFUNG)-RELATED"/>
    <property type="match status" value="1"/>
</dbReference>
<name>A0A932HZW0_UNCTE</name>
<dbReference type="PANTHER" id="PTHR43767">
    <property type="entry name" value="LONG-CHAIN-FATTY-ACID--COA LIGASE"/>
    <property type="match status" value="1"/>
</dbReference>
<sequence length="542" mass="58332">MKRHVAPVRFETLGRMVRENAARRSHRSAILWEAGGAGAASGLGAPSGGGGEDRHLTHVALNAAVNRFASALARRGAGRGDRVALLVGNRPEFVVAYYGAAKAGAVSVPLNTRLSGRELAYILADSGASLLVAQEDFWPALAGRRAELSALREVVWVGEAGPPAGARPFEAFLAEGEEAEPEEAASSGALASICYTSGTTGLPKGALLTHRNILVNGRNCEAVFRCTESDRTLVAVPLFHVTGLTSQLIAMGYVGASCVLMSRYKTEEVMRLIEKFRVTHLIAAPTIFVLMLLHERCAGYDMDCLRIASYGGGPIAPETVRGIKARFPRAEAIQLYGLTETSGMVTYHPDEMALAKPTSVGRLAPECELCTVDEDDNPLPPGGVGELCARAPNVVSGYWNKEEATAEAMRGGWFHTGDLARYDADGYYYILDRKKDMICRGAENIYSKEVEDVLYTHPAVMEAALYGVPDRVFGEVPRAAVVLRPGKSAEEEEIRAFCAGRLADYKIPTKVRFLAELPKNANGKILKRALRESDPGLQAGRV</sequence>
<keyword evidence="2 5" id="KW-0436">Ligase</keyword>
<dbReference type="PROSITE" id="PS00455">
    <property type="entry name" value="AMP_BINDING"/>
    <property type="match status" value="1"/>
</dbReference>
<evidence type="ECO:0000256" key="1">
    <source>
        <dbReference type="ARBA" id="ARBA00006432"/>
    </source>
</evidence>
<dbReference type="InterPro" id="IPR042099">
    <property type="entry name" value="ANL_N_sf"/>
</dbReference>
<protein>
    <submittedName>
        <fullName evidence="5">Long-chain-fatty-acid--CoA ligase</fullName>
    </submittedName>
</protein>
<dbReference type="InterPro" id="IPR025110">
    <property type="entry name" value="AMP-bd_C"/>
</dbReference>
<dbReference type="Pfam" id="PF13193">
    <property type="entry name" value="AMP-binding_C"/>
    <property type="match status" value="1"/>
</dbReference>
<gene>
    <name evidence="5" type="ORF">HYZ11_12215</name>
</gene>
<comment type="similarity">
    <text evidence="1">Belongs to the ATP-dependent AMP-binding enzyme family.</text>
</comment>
<dbReference type="Gene3D" id="3.30.300.30">
    <property type="match status" value="1"/>
</dbReference>
<organism evidence="5 6">
    <name type="scientific">Tectimicrobiota bacterium</name>
    <dbReference type="NCBI Taxonomy" id="2528274"/>
    <lineage>
        <taxon>Bacteria</taxon>
        <taxon>Pseudomonadati</taxon>
        <taxon>Nitrospinota/Tectimicrobiota group</taxon>
        <taxon>Candidatus Tectimicrobiota</taxon>
    </lineage>
</organism>
<reference evidence="5" key="1">
    <citation type="submission" date="2020-07" db="EMBL/GenBank/DDBJ databases">
        <title>Huge and variable diversity of episymbiotic CPR bacteria and DPANN archaea in groundwater ecosystems.</title>
        <authorList>
            <person name="He C.Y."/>
            <person name="Keren R."/>
            <person name="Whittaker M."/>
            <person name="Farag I.F."/>
            <person name="Doudna J."/>
            <person name="Cate J.H.D."/>
            <person name="Banfield J.F."/>
        </authorList>
    </citation>
    <scope>NUCLEOTIDE SEQUENCE</scope>
    <source>
        <strain evidence="5">NC_groundwater_763_Ag_S-0.2um_68_21</strain>
    </source>
</reference>
<evidence type="ECO:0000313" key="6">
    <source>
        <dbReference type="Proteomes" id="UP000782312"/>
    </source>
</evidence>
<comment type="caution">
    <text evidence="5">The sequence shown here is derived from an EMBL/GenBank/DDBJ whole genome shotgun (WGS) entry which is preliminary data.</text>
</comment>
<accession>A0A932HZW0</accession>
<dbReference type="Gene3D" id="3.40.50.12780">
    <property type="entry name" value="N-terminal domain of ligase-like"/>
    <property type="match status" value="1"/>
</dbReference>
<dbReference type="InterPro" id="IPR000873">
    <property type="entry name" value="AMP-dep_synth/lig_dom"/>
</dbReference>
<evidence type="ECO:0000259" key="3">
    <source>
        <dbReference type="Pfam" id="PF00501"/>
    </source>
</evidence>
<dbReference type="InterPro" id="IPR050237">
    <property type="entry name" value="ATP-dep_AMP-bd_enzyme"/>
</dbReference>